<proteinExistence type="predicted"/>
<comment type="caution">
    <text evidence="1">The sequence shown here is derived from an EMBL/GenBank/DDBJ whole genome shotgun (WGS) entry which is preliminary data.</text>
</comment>
<evidence type="ECO:0000313" key="1">
    <source>
        <dbReference type="EMBL" id="KKL94987.1"/>
    </source>
</evidence>
<sequence length="60" mass="6772">MKSYSCKICVQRGESFSGIRPLVRKHLREEHLIRGGQITVGKPAKEIGRIAHNMIVVDLD</sequence>
<dbReference type="EMBL" id="LAZR01018790">
    <property type="protein sequence ID" value="KKL94987.1"/>
    <property type="molecule type" value="Genomic_DNA"/>
</dbReference>
<organism evidence="1">
    <name type="scientific">marine sediment metagenome</name>
    <dbReference type="NCBI Taxonomy" id="412755"/>
    <lineage>
        <taxon>unclassified sequences</taxon>
        <taxon>metagenomes</taxon>
        <taxon>ecological metagenomes</taxon>
    </lineage>
</organism>
<reference evidence="1" key="1">
    <citation type="journal article" date="2015" name="Nature">
        <title>Complex archaea that bridge the gap between prokaryotes and eukaryotes.</title>
        <authorList>
            <person name="Spang A."/>
            <person name="Saw J.H."/>
            <person name="Jorgensen S.L."/>
            <person name="Zaremba-Niedzwiedzka K."/>
            <person name="Martijn J."/>
            <person name="Lind A.E."/>
            <person name="van Eijk R."/>
            <person name="Schleper C."/>
            <person name="Guy L."/>
            <person name="Ettema T.J."/>
        </authorList>
    </citation>
    <scope>NUCLEOTIDE SEQUENCE</scope>
</reference>
<protein>
    <submittedName>
        <fullName evidence="1">Uncharacterized protein</fullName>
    </submittedName>
</protein>
<name>A0A0F9J738_9ZZZZ</name>
<dbReference type="AlphaFoldDB" id="A0A0F9J738"/>
<gene>
    <name evidence="1" type="ORF">LCGC14_1859120</name>
</gene>
<accession>A0A0F9J738</accession>